<gene>
    <name evidence="8" type="ORF">M0811_07545</name>
</gene>
<dbReference type="Proteomes" id="UP001149090">
    <property type="component" value="Unassembled WGS sequence"/>
</dbReference>
<evidence type="ECO:0000256" key="5">
    <source>
        <dbReference type="ARBA" id="ARBA00022807"/>
    </source>
</evidence>
<comment type="catalytic activity">
    <reaction evidence="1 6">
        <text>Thiol-dependent hydrolysis of ester, thioester, amide, peptide and isopeptide bonds formed by the C-terminal Gly of ubiquitin (a 76-residue protein attached to proteins as an intracellular targeting signal).</text>
        <dbReference type="EC" id="3.4.19.12"/>
    </reaction>
</comment>
<evidence type="ECO:0000256" key="3">
    <source>
        <dbReference type="ARBA" id="ARBA00022786"/>
    </source>
</evidence>
<dbReference type="InterPro" id="IPR038765">
    <property type="entry name" value="Papain-like_cys_pep_sf"/>
</dbReference>
<organism evidence="8 9">
    <name type="scientific">Anaeramoeba ignava</name>
    <name type="common">Anaerobic marine amoeba</name>
    <dbReference type="NCBI Taxonomy" id="1746090"/>
    <lineage>
        <taxon>Eukaryota</taxon>
        <taxon>Metamonada</taxon>
        <taxon>Anaeramoebidae</taxon>
        <taxon>Anaeramoeba</taxon>
    </lineage>
</organism>
<dbReference type="EMBL" id="JAPDFW010000066">
    <property type="protein sequence ID" value="KAJ5075192.1"/>
    <property type="molecule type" value="Genomic_DNA"/>
</dbReference>
<dbReference type="InterPro" id="IPR018200">
    <property type="entry name" value="USP_CS"/>
</dbReference>
<comment type="similarity">
    <text evidence="6">Belongs to the peptidase C19 family.</text>
</comment>
<evidence type="ECO:0000256" key="6">
    <source>
        <dbReference type="RuleBase" id="RU366025"/>
    </source>
</evidence>
<dbReference type="SUPFAM" id="SSF54001">
    <property type="entry name" value="Cysteine proteinases"/>
    <property type="match status" value="1"/>
</dbReference>
<keyword evidence="3 6" id="KW-0833">Ubl conjugation pathway</keyword>
<evidence type="ECO:0000256" key="1">
    <source>
        <dbReference type="ARBA" id="ARBA00000707"/>
    </source>
</evidence>
<dbReference type="GO" id="GO:0005829">
    <property type="term" value="C:cytosol"/>
    <property type="evidence" value="ECO:0007669"/>
    <property type="project" value="TreeGrafter"/>
</dbReference>
<comment type="caution">
    <text evidence="8">The sequence shown here is derived from an EMBL/GenBank/DDBJ whole genome shotgun (WGS) entry which is preliminary data.</text>
</comment>
<dbReference type="EC" id="3.4.19.12" evidence="6"/>
<accession>A0A9Q0RCI7</accession>
<dbReference type="PROSITE" id="PS00972">
    <property type="entry name" value="USP_1"/>
    <property type="match status" value="1"/>
</dbReference>
<dbReference type="Gene3D" id="3.90.70.10">
    <property type="entry name" value="Cysteine proteinases"/>
    <property type="match status" value="1"/>
</dbReference>
<evidence type="ECO:0000313" key="8">
    <source>
        <dbReference type="EMBL" id="KAJ5075192.1"/>
    </source>
</evidence>
<dbReference type="GO" id="GO:0016579">
    <property type="term" value="P:protein deubiquitination"/>
    <property type="evidence" value="ECO:0007669"/>
    <property type="project" value="InterPro"/>
</dbReference>
<evidence type="ECO:0000313" key="9">
    <source>
        <dbReference type="Proteomes" id="UP001149090"/>
    </source>
</evidence>
<dbReference type="InterPro" id="IPR001394">
    <property type="entry name" value="Peptidase_C19_UCH"/>
</dbReference>
<keyword evidence="9" id="KW-1185">Reference proteome</keyword>
<dbReference type="Pfam" id="PF00443">
    <property type="entry name" value="UCH"/>
    <property type="match status" value="1"/>
</dbReference>
<dbReference type="PROSITE" id="PS50235">
    <property type="entry name" value="USP_3"/>
    <property type="match status" value="1"/>
</dbReference>
<dbReference type="GO" id="GO:0006508">
    <property type="term" value="P:proteolysis"/>
    <property type="evidence" value="ECO:0007669"/>
    <property type="project" value="UniProtKB-KW"/>
</dbReference>
<keyword evidence="2 6" id="KW-0645">Protease</keyword>
<dbReference type="InterPro" id="IPR028889">
    <property type="entry name" value="USP"/>
</dbReference>
<keyword evidence="4 6" id="KW-0378">Hydrolase</keyword>
<evidence type="ECO:0000259" key="7">
    <source>
        <dbReference type="PROSITE" id="PS50235"/>
    </source>
</evidence>
<protein>
    <recommendedName>
        <fullName evidence="6">Ubiquitin carboxyl-terminal hydrolase</fullName>
        <ecNumber evidence="6">3.4.19.12</ecNumber>
    </recommendedName>
</protein>
<proteinExistence type="inferred from homology"/>
<dbReference type="PANTHER" id="PTHR24006:SF687">
    <property type="entry name" value="UBIQUITIN CARBOXYL-TERMINAL HYDROLASE 10"/>
    <property type="match status" value="1"/>
</dbReference>
<dbReference type="GO" id="GO:0005634">
    <property type="term" value="C:nucleus"/>
    <property type="evidence" value="ECO:0007669"/>
    <property type="project" value="TreeGrafter"/>
</dbReference>
<name>A0A9Q0RCI7_ANAIG</name>
<dbReference type="InterPro" id="IPR050164">
    <property type="entry name" value="Peptidase_C19"/>
</dbReference>
<reference evidence="8" key="1">
    <citation type="submission" date="2022-10" db="EMBL/GenBank/DDBJ databases">
        <title>Novel sulphate-reducing endosymbionts in the free-living metamonad Anaeramoeba.</title>
        <authorList>
            <person name="Jerlstrom-Hultqvist J."/>
            <person name="Cepicka I."/>
            <person name="Gallot-Lavallee L."/>
            <person name="Salas-Leiva D."/>
            <person name="Curtis B.A."/>
            <person name="Zahonova K."/>
            <person name="Pipaliya S."/>
            <person name="Dacks J."/>
            <person name="Roger A.J."/>
        </authorList>
    </citation>
    <scope>NUCLEOTIDE SEQUENCE</scope>
    <source>
        <strain evidence="8">BMAN</strain>
    </source>
</reference>
<dbReference type="CDD" id="cd02257">
    <property type="entry name" value="Peptidase_C19"/>
    <property type="match status" value="1"/>
</dbReference>
<evidence type="ECO:0000256" key="2">
    <source>
        <dbReference type="ARBA" id="ARBA00022670"/>
    </source>
</evidence>
<feature type="domain" description="USP" evidence="7">
    <location>
        <begin position="67"/>
        <end position="416"/>
    </location>
</feature>
<dbReference type="AlphaFoldDB" id="A0A9Q0RCI7"/>
<evidence type="ECO:0000256" key="4">
    <source>
        <dbReference type="ARBA" id="ARBA00022801"/>
    </source>
</evidence>
<keyword evidence="5 6" id="KW-0788">Thiol protease</keyword>
<dbReference type="GO" id="GO:0004843">
    <property type="term" value="F:cysteine-type deubiquitinase activity"/>
    <property type="evidence" value="ECO:0007669"/>
    <property type="project" value="UniProtKB-UniRule"/>
</dbReference>
<dbReference type="PANTHER" id="PTHR24006">
    <property type="entry name" value="UBIQUITIN CARBOXYL-TERMINAL HYDROLASE"/>
    <property type="match status" value="1"/>
</dbReference>
<sequence length="418" mass="48154">MDLRFGEFTKEEIQNKLKISKIILPIDKILQREKKIKEKEERRIQRKIQNILPQITIQNEPIGIQIRGMENRGNSCFVNSVMQGLLACPPFIFFLDKIRKANFEDYSNCLILQSLAGFIKNISVDIDIKTKGFSRLGFDFDSKSTSFFYEKLFDVIGRFKPDGPNYLKSVQEDAQEFLNFLLDSVHEEIAVILGLNNSGKMFEIEKALQDFKNTQILVQRIIPKKTIIRDIFGGTLKSKIVPNGMKPLISFEPFMILPININGFHISSIEDALIDFSDPENLRDYTDETTKQNIGAQKKTKIHQLPVILILHLKRFRFSEKTGAFKVHKAINFPTKLTIPKKIISSELHKKGKKEHIYNLVSVIYHIGQSPIEGHYTCSALKWTGNWVHIDDTSISEVSEKEIVDPNAYILFYIKTDK</sequence>
<dbReference type="PROSITE" id="PS00973">
    <property type="entry name" value="USP_2"/>
    <property type="match status" value="1"/>
</dbReference>
<dbReference type="OrthoDB" id="27652at2759"/>